<dbReference type="GO" id="GO:0005975">
    <property type="term" value="P:carbohydrate metabolic process"/>
    <property type="evidence" value="ECO:0007669"/>
    <property type="project" value="InterPro"/>
</dbReference>
<reference evidence="8 9" key="1">
    <citation type="journal article" date="2018" name="PLoS Genet.">
        <title>Population sequencing reveals clonal diversity and ancestral inbreeding in the grapevine cultivar Chardonnay.</title>
        <authorList>
            <person name="Roach M.J."/>
            <person name="Johnson D.L."/>
            <person name="Bohlmann J."/>
            <person name="van Vuuren H.J."/>
            <person name="Jones S.J."/>
            <person name="Pretorius I.S."/>
            <person name="Schmidt S.A."/>
            <person name="Borneman A.R."/>
        </authorList>
    </citation>
    <scope>NUCLEOTIDE SEQUENCE [LARGE SCALE GENOMIC DNA]</scope>
    <source>
        <strain evidence="9">cv. Chardonnay</strain>
        <tissue evidence="8">Leaf</tissue>
    </source>
</reference>
<dbReference type="InterPro" id="IPR023346">
    <property type="entry name" value="Lysozyme-like_dom_sf"/>
</dbReference>
<dbReference type="AlphaFoldDB" id="A0A438DFV1"/>
<dbReference type="GO" id="GO:0008061">
    <property type="term" value="F:chitin binding"/>
    <property type="evidence" value="ECO:0007669"/>
    <property type="project" value="UniProtKB-UniRule"/>
</dbReference>
<feature type="active site" description="Proton donor" evidence="3">
    <location>
        <position position="136"/>
    </location>
</feature>
<feature type="disulfide bond" evidence="4 5">
    <location>
        <begin position="34"/>
        <end position="48"/>
    </location>
</feature>
<dbReference type="InterPro" id="IPR016283">
    <property type="entry name" value="Glyco_hydro_19"/>
</dbReference>
<feature type="disulfide bond" evidence="4">
    <location>
        <begin position="92"/>
        <end position="141"/>
    </location>
</feature>
<keyword evidence="6" id="KW-0732">Signal</keyword>
<sequence>MVAKLVAILIVGVLAGALPWPVLAQNYSCNAGLCCSQFGFCGTGVRYCGDGCQAGPCYSPPSGGGDGGCISVADVVTEDFFDGIINQVDASCAGKNFYTRRAFLDALNSYPEFGQGGYANDSKREIAAFFAHATHETGCFCYIEEIDGPSKNYCVEGESIGFNGSNNPEIVANDPVISFKTAFWFWMKNVHEIVNRGFSATIHAINGAECNGGNRDAVNARVEYYEDYCNQLGVFPGDNLPC</sequence>
<dbReference type="CDD" id="cd00035">
    <property type="entry name" value="ChtBD1"/>
    <property type="match status" value="1"/>
</dbReference>
<dbReference type="SMART" id="SM00270">
    <property type="entry name" value="ChtBD1"/>
    <property type="match status" value="1"/>
</dbReference>
<comment type="caution">
    <text evidence="5">Lacks conserved residue(s) required for the propagation of feature annotation.</text>
</comment>
<dbReference type="SUPFAM" id="SSF53955">
    <property type="entry name" value="Lysozyme-like"/>
    <property type="match status" value="1"/>
</dbReference>
<keyword evidence="2 4" id="KW-1015">Disulfide bond</keyword>
<feature type="disulfide bond" evidence="4">
    <location>
        <begin position="210"/>
        <end position="242"/>
    </location>
</feature>
<dbReference type="EMBL" id="QGNW01001645">
    <property type="protein sequence ID" value="RVW34320.1"/>
    <property type="molecule type" value="Genomic_DNA"/>
</dbReference>
<evidence type="ECO:0000256" key="6">
    <source>
        <dbReference type="SAM" id="SignalP"/>
    </source>
</evidence>
<protein>
    <submittedName>
        <fullName evidence="8">Endochitinase EP3</fullName>
    </submittedName>
</protein>
<name>A0A438DFV1_VITVI</name>
<dbReference type="PIRSF" id="PIRSF001060">
    <property type="entry name" value="Endochitinase"/>
    <property type="match status" value="1"/>
</dbReference>
<feature type="signal peptide" evidence="6">
    <location>
        <begin position="1"/>
        <end position="24"/>
    </location>
</feature>
<dbReference type="Gene3D" id="1.10.530.10">
    <property type="match status" value="1"/>
</dbReference>
<keyword evidence="1 5" id="KW-0147">Chitin-binding</keyword>
<dbReference type="GO" id="GO:0006032">
    <property type="term" value="P:chitin catabolic process"/>
    <property type="evidence" value="ECO:0007669"/>
    <property type="project" value="InterPro"/>
</dbReference>
<feature type="chain" id="PRO_5019236107" evidence="6">
    <location>
        <begin position="25"/>
        <end position="242"/>
    </location>
</feature>
<evidence type="ECO:0000256" key="1">
    <source>
        <dbReference type="ARBA" id="ARBA00022669"/>
    </source>
</evidence>
<dbReference type="InterPro" id="IPR001002">
    <property type="entry name" value="Chitin-bd_1"/>
</dbReference>
<evidence type="ECO:0000259" key="7">
    <source>
        <dbReference type="PROSITE" id="PS50941"/>
    </source>
</evidence>
<dbReference type="PROSITE" id="PS50941">
    <property type="entry name" value="CHIT_BIND_I_2"/>
    <property type="match status" value="1"/>
</dbReference>
<evidence type="ECO:0000256" key="5">
    <source>
        <dbReference type="PROSITE-ProRule" id="PRU00261"/>
    </source>
</evidence>
<dbReference type="Pfam" id="PF00182">
    <property type="entry name" value="Glyco_hydro_19"/>
    <property type="match status" value="2"/>
</dbReference>
<dbReference type="GO" id="GO:0016998">
    <property type="term" value="P:cell wall macromolecule catabolic process"/>
    <property type="evidence" value="ECO:0007669"/>
    <property type="project" value="InterPro"/>
</dbReference>
<dbReference type="PROSITE" id="PS00774">
    <property type="entry name" value="CHITINASE_19_2"/>
    <property type="match status" value="1"/>
</dbReference>
<evidence type="ECO:0000256" key="3">
    <source>
        <dbReference type="PIRSR" id="PIRSR001060-1"/>
    </source>
</evidence>
<feature type="disulfide bond" evidence="4 5">
    <location>
        <begin position="29"/>
        <end position="41"/>
    </location>
</feature>
<dbReference type="Pfam" id="PF00187">
    <property type="entry name" value="Chitin_bind_1"/>
    <property type="match status" value="1"/>
</dbReference>
<dbReference type="PANTHER" id="PTHR22595">
    <property type="entry name" value="CHITINASE-RELATED"/>
    <property type="match status" value="1"/>
</dbReference>
<dbReference type="Gene3D" id="3.30.60.10">
    <property type="entry name" value="Endochitinase-like"/>
    <property type="match status" value="1"/>
</dbReference>
<dbReference type="InterPro" id="IPR018371">
    <property type="entry name" value="Chitin-binding_1_CS"/>
</dbReference>
<comment type="caution">
    <text evidence="8">The sequence shown here is derived from an EMBL/GenBank/DDBJ whole genome shotgun (WGS) entry which is preliminary data.</text>
</comment>
<proteinExistence type="predicted"/>
<dbReference type="CDD" id="cd00325">
    <property type="entry name" value="chitinase_GH19"/>
    <property type="match status" value="1"/>
</dbReference>
<feature type="domain" description="Chitin-binding type-1" evidence="7">
    <location>
        <begin position="16"/>
        <end position="59"/>
    </location>
</feature>
<dbReference type="Proteomes" id="UP000288805">
    <property type="component" value="Unassembled WGS sequence"/>
</dbReference>
<dbReference type="InterPro" id="IPR000726">
    <property type="entry name" value="Glyco_hydro_19_cat"/>
</dbReference>
<accession>A0A438DFV1</accession>
<dbReference type="SUPFAM" id="SSF57016">
    <property type="entry name" value="Plant lectins/antimicrobial peptides"/>
    <property type="match status" value="1"/>
</dbReference>
<dbReference type="GO" id="GO:0004568">
    <property type="term" value="F:chitinase activity"/>
    <property type="evidence" value="ECO:0007669"/>
    <property type="project" value="InterPro"/>
</dbReference>
<dbReference type="InterPro" id="IPR036861">
    <property type="entry name" value="Endochitinase-like_sf"/>
</dbReference>
<evidence type="ECO:0000256" key="2">
    <source>
        <dbReference type="ARBA" id="ARBA00023157"/>
    </source>
</evidence>
<dbReference type="PANTHER" id="PTHR22595:SF194">
    <property type="entry name" value="CHITINASE FAMILY PROTEIN"/>
    <property type="match status" value="1"/>
</dbReference>
<dbReference type="PROSITE" id="PS00026">
    <property type="entry name" value="CHIT_BIND_I_1"/>
    <property type="match status" value="1"/>
</dbReference>
<evidence type="ECO:0000313" key="9">
    <source>
        <dbReference type="Proteomes" id="UP000288805"/>
    </source>
</evidence>
<organism evidence="8 9">
    <name type="scientific">Vitis vinifera</name>
    <name type="common">Grape</name>
    <dbReference type="NCBI Taxonomy" id="29760"/>
    <lineage>
        <taxon>Eukaryota</taxon>
        <taxon>Viridiplantae</taxon>
        <taxon>Streptophyta</taxon>
        <taxon>Embryophyta</taxon>
        <taxon>Tracheophyta</taxon>
        <taxon>Spermatophyta</taxon>
        <taxon>Magnoliopsida</taxon>
        <taxon>eudicotyledons</taxon>
        <taxon>Gunneridae</taxon>
        <taxon>Pentapetalae</taxon>
        <taxon>rosids</taxon>
        <taxon>Vitales</taxon>
        <taxon>Vitaceae</taxon>
        <taxon>Viteae</taxon>
        <taxon>Vitis</taxon>
    </lineage>
</organism>
<gene>
    <name evidence="8" type="primary">EP3_13</name>
    <name evidence="8" type="ORF">CK203_097844</name>
</gene>
<evidence type="ECO:0000256" key="4">
    <source>
        <dbReference type="PIRSR" id="PIRSR001060-2"/>
    </source>
</evidence>
<dbReference type="PROSITE" id="PS00773">
    <property type="entry name" value="CHITINASE_19_1"/>
    <property type="match status" value="1"/>
</dbReference>
<evidence type="ECO:0000313" key="8">
    <source>
        <dbReference type="EMBL" id="RVW34320.1"/>
    </source>
</evidence>